<name>A0A8H6Z7C1_9AGAR</name>
<reference evidence="2" key="1">
    <citation type="submission" date="2020-05" db="EMBL/GenBank/DDBJ databases">
        <title>Mycena genomes resolve the evolution of fungal bioluminescence.</title>
        <authorList>
            <person name="Tsai I.J."/>
        </authorList>
    </citation>
    <scope>NUCLEOTIDE SEQUENCE</scope>
    <source>
        <strain evidence="2">CCC161011</strain>
    </source>
</reference>
<evidence type="ECO:0008006" key="4">
    <source>
        <dbReference type="Google" id="ProtNLM"/>
    </source>
</evidence>
<organism evidence="2 3">
    <name type="scientific">Mycena venus</name>
    <dbReference type="NCBI Taxonomy" id="2733690"/>
    <lineage>
        <taxon>Eukaryota</taxon>
        <taxon>Fungi</taxon>
        <taxon>Dikarya</taxon>
        <taxon>Basidiomycota</taxon>
        <taxon>Agaricomycotina</taxon>
        <taxon>Agaricomycetes</taxon>
        <taxon>Agaricomycetidae</taxon>
        <taxon>Agaricales</taxon>
        <taxon>Marasmiineae</taxon>
        <taxon>Mycenaceae</taxon>
        <taxon>Mycena</taxon>
    </lineage>
</organism>
<sequence length="88" mass="9172">MAIEKSEARPLLSLTLLYILLCLGCIAMVVLGILALIPISPPFEQRSIVAGVCLTVLGVVGPALVIIFCGVGLATAVLFEEAGAERHL</sequence>
<keyword evidence="1" id="KW-0472">Membrane</keyword>
<comment type="caution">
    <text evidence="2">The sequence shown here is derived from an EMBL/GenBank/DDBJ whole genome shotgun (WGS) entry which is preliminary data.</text>
</comment>
<gene>
    <name evidence="2" type="ORF">MVEN_00080500</name>
</gene>
<keyword evidence="3" id="KW-1185">Reference proteome</keyword>
<evidence type="ECO:0000313" key="3">
    <source>
        <dbReference type="Proteomes" id="UP000620124"/>
    </source>
</evidence>
<dbReference type="AlphaFoldDB" id="A0A8H6Z7C1"/>
<evidence type="ECO:0000256" key="1">
    <source>
        <dbReference type="SAM" id="Phobius"/>
    </source>
</evidence>
<keyword evidence="1" id="KW-1133">Transmembrane helix</keyword>
<evidence type="ECO:0000313" key="2">
    <source>
        <dbReference type="EMBL" id="KAF7372212.1"/>
    </source>
</evidence>
<keyword evidence="1" id="KW-0812">Transmembrane</keyword>
<feature type="transmembrane region" description="Helical" evidence="1">
    <location>
        <begin position="49"/>
        <end position="79"/>
    </location>
</feature>
<protein>
    <recommendedName>
        <fullName evidence="4">Transmembrane protein</fullName>
    </recommendedName>
</protein>
<accession>A0A8H6Z7C1</accession>
<dbReference type="Proteomes" id="UP000620124">
    <property type="component" value="Unassembled WGS sequence"/>
</dbReference>
<proteinExistence type="predicted"/>
<feature type="transmembrane region" description="Helical" evidence="1">
    <location>
        <begin position="12"/>
        <end position="37"/>
    </location>
</feature>
<dbReference type="EMBL" id="JACAZI010000001">
    <property type="protein sequence ID" value="KAF7372212.1"/>
    <property type="molecule type" value="Genomic_DNA"/>
</dbReference>